<dbReference type="Gene3D" id="1.10.3720.10">
    <property type="entry name" value="MetI-like"/>
    <property type="match status" value="1"/>
</dbReference>
<feature type="transmembrane region" description="Helical" evidence="7">
    <location>
        <begin position="190"/>
        <end position="214"/>
    </location>
</feature>
<organism evidence="9 10">
    <name type="scientific">Paenibacillus gansuensis</name>
    <dbReference type="NCBI Taxonomy" id="306542"/>
    <lineage>
        <taxon>Bacteria</taxon>
        <taxon>Bacillati</taxon>
        <taxon>Bacillota</taxon>
        <taxon>Bacilli</taxon>
        <taxon>Bacillales</taxon>
        <taxon>Paenibacillaceae</taxon>
        <taxon>Paenibacillus</taxon>
    </lineage>
</organism>
<comment type="similarity">
    <text evidence="7">Belongs to the binding-protein-dependent transport system permease family.</text>
</comment>
<reference evidence="10" key="1">
    <citation type="journal article" date="2019" name="Int. J. Syst. Evol. Microbiol.">
        <title>The Global Catalogue of Microorganisms (GCM) 10K type strain sequencing project: providing services to taxonomists for standard genome sequencing and annotation.</title>
        <authorList>
            <consortium name="The Broad Institute Genomics Platform"/>
            <consortium name="The Broad Institute Genome Sequencing Center for Infectious Disease"/>
            <person name="Wu L."/>
            <person name="Ma J."/>
        </authorList>
    </citation>
    <scope>NUCLEOTIDE SEQUENCE [LARGE SCALE GENOMIC DNA]</scope>
    <source>
        <strain evidence="10">KCTC 3950</strain>
    </source>
</reference>
<evidence type="ECO:0000256" key="4">
    <source>
        <dbReference type="ARBA" id="ARBA00022692"/>
    </source>
</evidence>
<accession>A0ABW5P867</accession>
<feature type="transmembrane region" description="Helical" evidence="7">
    <location>
        <begin position="147"/>
        <end position="170"/>
    </location>
</feature>
<dbReference type="Proteomes" id="UP001597541">
    <property type="component" value="Unassembled WGS sequence"/>
</dbReference>
<dbReference type="PANTHER" id="PTHR30450">
    <property type="entry name" value="ABC TRANSPORTER PERMEASE"/>
    <property type="match status" value="1"/>
</dbReference>
<dbReference type="InterPro" id="IPR035906">
    <property type="entry name" value="MetI-like_sf"/>
</dbReference>
<comment type="caution">
    <text evidence="9">The sequence shown here is derived from an EMBL/GenBank/DDBJ whole genome shotgun (WGS) entry which is preliminary data.</text>
</comment>
<evidence type="ECO:0000256" key="3">
    <source>
        <dbReference type="ARBA" id="ARBA00022475"/>
    </source>
</evidence>
<dbReference type="SUPFAM" id="SSF161098">
    <property type="entry name" value="MetI-like"/>
    <property type="match status" value="1"/>
</dbReference>
<evidence type="ECO:0000259" key="8">
    <source>
        <dbReference type="PROSITE" id="PS50928"/>
    </source>
</evidence>
<dbReference type="RefSeq" id="WP_377599544.1">
    <property type="nucleotide sequence ID" value="NZ_JBHUME010000002.1"/>
</dbReference>
<evidence type="ECO:0000313" key="9">
    <source>
        <dbReference type="EMBL" id="MFD2611170.1"/>
    </source>
</evidence>
<keyword evidence="4 7" id="KW-0812">Transmembrane</keyword>
<dbReference type="CDD" id="cd06261">
    <property type="entry name" value="TM_PBP2"/>
    <property type="match status" value="1"/>
</dbReference>
<sequence>MDNIINMLPEIVKSIQQTIMMVVISITAAVVFGGPLGIFLYLTSQNSLHQSRWLNRTANYLVNLVRSFPFIILLLSLIPLTRLITGTTIGPVAASVSLSVAAIPFFGRLVEQSLREVPRGIIEAAVSTGANTWFIIRRVLLSEARPSLMSGLTVTIVSFISYSAMAGAVGGGGVGDLAIRYGYYRFQTDIMVTCIVILLFLVQLVQSVGTWAAGRLDKRK</sequence>
<dbReference type="InterPro" id="IPR051322">
    <property type="entry name" value="AA_ABC_Transporter_Permease"/>
</dbReference>
<comment type="subcellular location">
    <subcellularLocation>
        <location evidence="1 7">Cell membrane</location>
        <topology evidence="1 7">Multi-pass membrane protein</topology>
    </subcellularLocation>
</comment>
<dbReference type="InterPro" id="IPR000515">
    <property type="entry name" value="MetI-like"/>
</dbReference>
<keyword evidence="5 7" id="KW-1133">Transmembrane helix</keyword>
<dbReference type="PANTHER" id="PTHR30450:SF1">
    <property type="entry name" value="D-METHIONINE TRANSPORT SYSTEM PERMEASE PROTEIN METI-RELATED"/>
    <property type="match status" value="1"/>
</dbReference>
<keyword evidence="2 7" id="KW-0813">Transport</keyword>
<feature type="domain" description="ABC transmembrane type-1" evidence="8">
    <location>
        <begin position="15"/>
        <end position="209"/>
    </location>
</feature>
<dbReference type="Pfam" id="PF00528">
    <property type="entry name" value="BPD_transp_1"/>
    <property type="match status" value="1"/>
</dbReference>
<feature type="transmembrane region" description="Helical" evidence="7">
    <location>
        <begin position="20"/>
        <end position="43"/>
    </location>
</feature>
<gene>
    <name evidence="9" type="ORF">ACFSUF_01875</name>
</gene>
<keyword evidence="6 7" id="KW-0472">Membrane</keyword>
<feature type="transmembrane region" description="Helical" evidence="7">
    <location>
        <begin position="90"/>
        <end position="110"/>
    </location>
</feature>
<proteinExistence type="inferred from homology"/>
<evidence type="ECO:0000256" key="5">
    <source>
        <dbReference type="ARBA" id="ARBA00022989"/>
    </source>
</evidence>
<feature type="transmembrane region" description="Helical" evidence="7">
    <location>
        <begin position="64"/>
        <end position="84"/>
    </location>
</feature>
<dbReference type="PROSITE" id="PS50928">
    <property type="entry name" value="ABC_TM1"/>
    <property type="match status" value="1"/>
</dbReference>
<dbReference type="EMBL" id="JBHUME010000002">
    <property type="protein sequence ID" value="MFD2611170.1"/>
    <property type="molecule type" value="Genomic_DNA"/>
</dbReference>
<evidence type="ECO:0000256" key="7">
    <source>
        <dbReference type="RuleBase" id="RU363032"/>
    </source>
</evidence>
<keyword evidence="3" id="KW-1003">Cell membrane</keyword>
<protein>
    <submittedName>
        <fullName evidence="9">Methionine ABC transporter permease</fullName>
    </submittedName>
</protein>
<evidence type="ECO:0000256" key="2">
    <source>
        <dbReference type="ARBA" id="ARBA00022448"/>
    </source>
</evidence>
<keyword evidence="10" id="KW-1185">Reference proteome</keyword>
<evidence type="ECO:0000256" key="6">
    <source>
        <dbReference type="ARBA" id="ARBA00023136"/>
    </source>
</evidence>
<evidence type="ECO:0000256" key="1">
    <source>
        <dbReference type="ARBA" id="ARBA00004651"/>
    </source>
</evidence>
<evidence type="ECO:0000313" key="10">
    <source>
        <dbReference type="Proteomes" id="UP001597541"/>
    </source>
</evidence>
<name>A0ABW5P867_9BACL</name>